<gene>
    <name evidence="4" type="ORF">H0I76_07310</name>
</gene>
<dbReference type="SMART" id="SM00450">
    <property type="entry name" value="RHOD"/>
    <property type="match status" value="2"/>
</dbReference>
<evidence type="ECO:0000259" key="3">
    <source>
        <dbReference type="PROSITE" id="PS50206"/>
    </source>
</evidence>
<dbReference type="CDD" id="cd01448">
    <property type="entry name" value="TST_Repeat_1"/>
    <property type="match status" value="1"/>
</dbReference>
<dbReference type="Pfam" id="PF00581">
    <property type="entry name" value="Rhodanese"/>
    <property type="match status" value="2"/>
</dbReference>
<keyword evidence="5" id="KW-1185">Reference proteome</keyword>
<comment type="caution">
    <text evidence="4">The sequence shown here is derived from an EMBL/GenBank/DDBJ whole genome shotgun (WGS) entry which is preliminary data.</text>
</comment>
<evidence type="ECO:0000313" key="5">
    <source>
        <dbReference type="Proteomes" id="UP000655420"/>
    </source>
</evidence>
<keyword evidence="1" id="KW-0677">Repeat</keyword>
<name>A0A8J7M702_9RHOB</name>
<organism evidence="4 5">
    <name type="scientific">Thermohalobaculum xanthum</name>
    <dbReference type="NCBI Taxonomy" id="2753746"/>
    <lineage>
        <taxon>Bacteria</taxon>
        <taxon>Pseudomonadati</taxon>
        <taxon>Pseudomonadota</taxon>
        <taxon>Alphaproteobacteria</taxon>
        <taxon>Rhodobacterales</taxon>
        <taxon>Paracoccaceae</taxon>
        <taxon>Thermohalobaculum</taxon>
    </lineage>
</organism>
<evidence type="ECO:0000256" key="1">
    <source>
        <dbReference type="ARBA" id="ARBA00022737"/>
    </source>
</evidence>
<feature type="domain" description="Rhodanese" evidence="3">
    <location>
        <begin position="36"/>
        <end position="147"/>
    </location>
</feature>
<keyword evidence="2" id="KW-0732">Signal</keyword>
<dbReference type="PANTHER" id="PTHR43855">
    <property type="entry name" value="THIOSULFATE SULFURTRANSFERASE"/>
    <property type="match status" value="1"/>
</dbReference>
<feature type="domain" description="Rhodanese" evidence="3">
    <location>
        <begin position="178"/>
        <end position="289"/>
    </location>
</feature>
<dbReference type="Gene3D" id="3.40.250.10">
    <property type="entry name" value="Rhodanese-like domain"/>
    <property type="match status" value="2"/>
</dbReference>
<dbReference type="EMBL" id="JAEHHL010000002">
    <property type="protein sequence ID" value="MBK0398992.1"/>
    <property type="molecule type" value="Genomic_DNA"/>
</dbReference>
<feature type="signal peptide" evidence="2">
    <location>
        <begin position="1"/>
        <end position="20"/>
    </location>
</feature>
<evidence type="ECO:0000313" key="4">
    <source>
        <dbReference type="EMBL" id="MBK0398992.1"/>
    </source>
</evidence>
<dbReference type="PROSITE" id="PS50206">
    <property type="entry name" value="RHODANESE_3"/>
    <property type="match status" value="2"/>
</dbReference>
<dbReference type="AlphaFoldDB" id="A0A8J7M702"/>
<dbReference type="PANTHER" id="PTHR43855:SF1">
    <property type="entry name" value="THIOSULFATE SULFURTRANSFERASE"/>
    <property type="match status" value="1"/>
</dbReference>
<sequence length="294" mass="31354">MTRLAMFLAVSLALGTPAAAGDWRPLVTPAEAAELMAADAVVIDIRSVKDYAQGHLETAVNVPYHAWRGPEDNPGELIDDAKVTALLQEAGVEPSIPVIVTNDGRDSLDFGSVARVYWTLKSAGVEQVAILNGGLAAWTRDGRALSKAEWSNFPSDFEFALAPDWTIDRAGVERVLDGAEDAILIDARPEDFFTGKIKHELAAWAGTLAGALNLDHDTLFTAPGVLNADPAAIRARAEAAGWTPGRTVVSFCNTGHWAATNWFALSEIAGIENVKLYPESMVGYTRAQRVSAGG</sequence>
<proteinExistence type="predicted"/>
<evidence type="ECO:0000256" key="2">
    <source>
        <dbReference type="SAM" id="SignalP"/>
    </source>
</evidence>
<dbReference type="InterPro" id="IPR051126">
    <property type="entry name" value="Thiosulfate_sulfurtransferase"/>
</dbReference>
<dbReference type="InterPro" id="IPR001763">
    <property type="entry name" value="Rhodanese-like_dom"/>
</dbReference>
<reference evidence="4" key="1">
    <citation type="submission" date="2020-12" db="EMBL/GenBank/DDBJ databases">
        <title>Bacterial taxonomy.</title>
        <authorList>
            <person name="Pan X."/>
        </authorList>
    </citation>
    <scope>NUCLEOTIDE SEQUENCE</scope>
    <source>
        <strain evidence="4">M0105</strain>
    </source>
</reference>
<protein>
    <submittedName>
        <fullName evidence="4">Sulfurtransferase</fullName>
    </submittedName>
</protein>
<accession>A0A8J7M702</accession>
<dbReference type="SUPFAM" id="SSF52821">
    <property type="entry name" value="Rhodanese/Cell cycle control phosphatase"/>
    <property type="match status" value="2"/>
</dbReference>
<dbReference type="Proteomes" id="UP000655420">
    <property type="component" value="Unassembled WGS sequence"/>
</dbReference>
<dbReference type="RefSeq" id="WP_200608775.1">
    <property type="nucleotide sequence ID" value="NZ_JAEHHL010000002.1"/>
</dbReference>
<feature type="chain" id="PRO_5035193457" evidence="2">
    <location>
        <begin position="21"/>
        <end position="294"/>
    </location>
</feature>
<dbReference type="InterPro" id="IPR036873">
    <property type="entry name" value="Rhodanese-like_dom_sf"/>
</dbReference>